<evidence type="ECO:0000256" key="4">
    <source>
        <dbReference type="ARBA" id="ARBA00022692"/>
    </source>
</evidence>
<dbReference type="InterPro" id="IPR040423">
    <property type="entry name" value="PEA_transferase"/>
</dbReference>
<gene>
    <name evidence="10" type="ORF">EDC45_0143</name>
</gene>
<dbReference type="GO" id="GO:0009244">
    <property type="term" value="P:lipopolysaccharide core region biosynthetic process"/>
    <property type="evidence" value="ECO:0007669"/>
    <property type="project" value="TreeGrafter"/>
</dbReference>
<proteinExistence type="inferred from homology"/>
<dbReference type="GO" id="GO:0005886">
    <property type="term" value="C:plasma membrane"/>
    <property type="evidence" value="ECO:0007669"/>
    <property type="project" value="UniProtKB-SubCell"/>
</dbReference>
<evidence type="ECO:0000256" key="3">
    <source>
        <dbReference type="ARBA" id="ARBA00022679"/>
    </source>
</evidence>
<feature type="transmembrane region" description="Helical" evidence="8">
    <location>
        <begin position="165"/>
        <end position="184"/>
    </location>
</feature>
<evidence type="ECO:0000313" key="11">
    <source>
        <dbReference type="Proteomes" id="UP000295657"/>
    </source>
</evidence>
<evidence type="ECO:0000256" key="6">
    <source>
        <dbReference type="ARBA" id="ARBA00023136"/>
    </source>
</evidence>
<name>A0A4R6VEU2_9PAST</name>
<dbReference type="Gene3D" id="3.40.720.10">
    <property type="entry name" value="Alkaline Phosphatase, subunit A"/>
    <property type="match status" value="1"/>
</dbReference>
<evidence type="ECO:0000256" key="5">
    <source>
        <dbReference type="ARBA" id="ARBA00022989"/>
    </source>
</evidence>
<keyword evidence="11" id="KW-1185">Reference proteome</keyword>
<dbReference type="InterPro" id="IPR000917">
    <property type="entry name" value="Sulfatase_N"/>
</dbReference>
<evidence type="ECO:0000256" key="7">
    <source>
        <dbReference type="ARBA" id="ARBA00038481"/>
    </source>
</evidence>
<dbReference type="PANTHER" id="PTHR30443:SF4">
    <property type="entry name" value="PHOSPHOETHANOLAMINE TRANSFERASE OPGE-RELATED"/>
    <property type="match status" value="1"/>
</dbReference>
<evidence type="ECO:0000259" key="9">
    <source>
        <dbReference type="Pfam" id="PF00884"/>
    </source>
</evidence>
<dbReference type="SUPFAM" id="SSF53649">
    <property type="entry name" value="Alkaline phosphatase-like"/>
    <property type="match status" value="1"/>
</dbReference>
<keyword evidence="3 10" id="KW-0808">Transferase</keyword>
<keyword evidence="4 8" id="KW-0812">Transmembrane</keyword>
<dbReference type="InterPro" id="IPR058130">
    <property type="entry name" value="PEA_transf_C"/>
</dbReference>
<comment type="similarity">
    <text evidence="7">Belongs to the phosphoethanolamine transferase family.</text>
</comment>
<dbReference type="AlphaFoldDB" id="A0A4R6VEU2"/>
<feature type="transmembrane region" description="Helical" evidence="8">
    <location>
        <begin position="127"/>
        <end position="149"/>
    </location>
</feature>
<evidence type="ECO:0000256" key="8">
    <source>
        <dbReference type="SAM" id="Phobius"/>
    </source>
</evidence>
<evidence type="ECO:0000256" key="2">
    <source>
        <dbReference type="ARBA" id="ARBA00022475"/>
    </source>
</evidence>
<dbReference type="InterPro" id="IPR017850">
    <property type="entry name" value="Alkaline_phosphatase_core_sf"/>
</dbReference>
<keyword evidence="5 8" id="KW-1133">Transmembrane helix</keyword>
<dbReference type="Pfam" id="PF00884">
    <property type="entry name" value="Sulfatase"/>
    <property type="match status" value="1"/>
</dbReference>
<sequence>MRNHICGGPRAAENLPNKQGKKVSFQKEKSWLAKLVYGLVALLCLYAASRLMLMGSGFYARPEWRDIVLLSLLILMFNSSRKLFYWLLLPFVCVYAVYTPVGLTFGAPSYQYIASVFATDLSESREFLSQLPLVNYAAALAIILCLLLFRQCTQRGGIFLHKNKVFLAAITVFVLFPQAPFKFVRESYQAGLQVKNELQRLNNMTIASRWGQSALNEDSRYEDYVLVIGESARKDYHHAYGYETENTPFMSTAPVTLVDGLHAGGTNTIASLKLMLTKPDTQTWEGDYSLNLIDLVKSAGIKTYWISNQGYMGQFDTPISAIANKSDEKIFLKSGDSFNGNISDFELLPKFAQVLEQPVRHKRFIVLHLYGSHPISCDRLTDYAKIFNDYEIDKKYFNVNCYISSIKKTDEMLQRVYELLLKNQAKKHRSFSMIYFSDHGLAHQITEDSIAIHNSSGKSKRHYDVPLFKISSDSSKREVDRVFKSGLNFTDAIGKWVGIRNPRLNPQADLFNHQPDPDDYGLRQRIEQMQVADDPAVVIPHAK</sequence>
<comment type="subcellular location">
    <subcellularLocation>
        <location evidence="1">Cell membrane</location>
        <topology evidence="1">Multi-pass membrane protein</topology>
    </subcellularLocation>
</comment>
<protein>
    <submittedName>
        <fullName evidence="10">Glucan phosphoethanolaminetransferase (Alkaline phosphatase superfamily)</fullName>
    </submittedName>
</protein>
<dbReference type="Proteomes" id="UP000295657">
    <property type="component" value="Unassembled WGS sequence"/>
</dbReference>
<dbReference type="CDD" id="cd16017">
    <property type="entry name" value="LptA"/>
    <property type="match status" value="1"/>
</dbReference>
<evidence type="ECO:0000313" key="10">
    <source>
        <dbReference type="EMBL" id="TDQ59495.1"/>
    </source>
</evidence>
<organism evidence="10 11">
    <name type="scientific">Mesocricetibacter intestinalis</name>
    <dbReference type="NCBI Taxonomy" id="1521930"/>
    <lineage>
        <taxon>Bacteria</taxon>
        <taxon>Pseudomonadati</taxon>
        <taxon>Pseudomonadota</taxon>
        <taxon>Gammaproteobacteria</taxon>
        <taxon>Pasteurellales</taxon>
        <taxon>Pasteurellaceae</taxon>
        <taxon>Mesocricetibacter</taxon>
    </lineage>
</organism>
<keyword evidence="6 8" id="KW-0472">Membrane</keyword>
<evidence type="ECO:0000256" key="1">
    <source>
        <dbReference type="ARBA" id="ARBA00004651"/>
    </source>
</evidence>
<feature type="domain" description="Sulfatase N-terminal" evidence="9">
    <location>
        <begin position="223"/>
        <end position="499"/>
    </location>
</feature>
<accession>A0A4R6VEU2</accession>
<dbReference type="PANTHER" id="PTHR30443">
    <property type="entry name" value="INNER MEMBRANE PROTEIN"/>
    <property type="match status" value="1"/>
</dbReference>
<dbReference type="EMBL" id="SNYQ01000001">
    <property type="protein sequence ID" value="TDQ59495.1"/>
    <property type="molecule type" value="Genomic_DNA"/>
</dbReference>
<feature type="transmembrane region" description="Helical" evidence="8">
    <location>
        <begin position="84"/>
        <end position="107"/>
    </location>
</feature>
<comment type="caution">
    <text evidence="10">The sequence shown here is derived from an EMBL/GenBank/DDBJ whole genome shotgun (WGS) entry which is preliminary data.</text>
</comment>
<reference evidence="10 11" key="1">
    <citation type="submission" date="2019-03" db="EMBL/GenBank/DDBJ databases">
        <title>Genomic Encyclopedia of Type Strains, Phase IV (KMG-IV): sequencing the most valuable type-strain genomes for metagenomic binning, comparative biology and taxonomic classification.</title>
        <authorList>
            <person name="Goeker M."/>
        </authorList>
    </citation>
    <scope>NUCLEOTIDE SEQUENCE [LARGE SCALE GENOMIC DNA]</scope>
    <source>
        <strain evidence="10 11">DSM 28403</strain>
    </source>
</reference>
<keyword evidence="2" id="KW-1003">Cell membrane</keyword>
<feature type="transmembrane region" description="Helical" evidence="8">
    <location>
        <begin position="31"/>
        <end position="53"/>
    </location>
</feature>
<dbReference type="GO" id="GO:0016776">
    <property type="term" value="F:phosphotransferase activity, phosphate group as acceptor"/>
    <property type="evidence" value="ECO:0007669"/>
    <property type="project" value="TreeGrafter"/>
</dbReference>
<feature type="transmembrane region" description="Helical" evidence="8">
    <location>
        <begin position="59"/>
        <end position="77"/>
    </location>
</feature>